<dbReference type="SUPFAM" id="SSF110857">
    <property type="entry name" value="Gamma-glutamyl cyclotransferase-like"/>
    <property type="match status" value="1"/>
</dbReference>
<name>A0A2L2XAX2_9FIRM</name>
<keyword evidence="3" id="KW-1185">Reference proteome</keyword>
<reference evidence="3" key="1">
    <citation type="submission" date="2018-02" db="EMBL/GenBank/DDBJ databases">
        <title>Genome sequence of Desulfocucumis palustris strain NAW-5.</title>
        <authorList>
            <person name="Watanabe M."/>
            <person name="Kojima H."/>
            <person name="Fukui M."/>
        </authorList>
    </citation>
    <scope>NUCLEOTIDE SEQUENCE [LARGE SCALE GENOMIC DNA]</scope>
    <source>
        <strain evidence="3">NAW-5</strain>
    </source>
</reference>
<comment type="caution">
    <text evidence="2">The sequence shown here is derived from an EMBL/GenBank/DDBJ whole genome shotgun (WGS) entry which is preliminary data.</text>
</comment>
<accession>A0A2L2XAX2</accession>
<dbReference type="EMBL" id="BFAV01000055">
    <property type="protein sequence ID" value="GBF32813.1"/>
    <property type="molecule type" value="Genomic_DNA"/>
</dbReference>
<gene>
    <name evidence="2" type="ORF">DCCM_1009</name>
</gene>
<evidence type="ECO:0000259" key="1">
    <source>
        <dbReference type="Pfam" id="PF06094"/>
    </source>
</evidence>
<dbReference type="Proteomes" id="UP000239549">
    <property type="component" value="Unassembled WGS sequence"/>
</dbReference>
<feature type="domain" description="Gamma-glutamylcyclotransferase AIG2-like" evidence="1">
    <location>
        <begin position="4"/>
        <end position="90"/>
    </location>
</feature>
<evidence type="ECO:0000313" key="2">
    <source>
        <dbReference type="EMBL" id="GBF32813.1"/>
    </source>
</evidence>
<dbReference type="InterPro" id="IPR036568">
    <property type="entry name" value="GGCT-like_sf"/>
</dbReference>
<dbReference type="AlphaFoldDB" id="A0A2L2XAX2"/>
<dbReference type="Gene3D" id="3.10.490.10">
    <property type="entry name" value="Gamma-glutamyl cyclotransferase-like"/>
    <property type="match status" value="1"/>
</dbReference>
<protein>
    <recommendedName>
        <fullName evidence="1">Gamma-glutamylcyclotransferase AIG2-like domain-containing protein</fullName>
    </recommendedName>
</protein>
<organism evidence="2 3">
    <name type="scientific">Desulfocucumis palustris</name>
    <dbReference type="NCBI Taxonomy" id="1898651"/>
    <lineage>
        <taxon>Bacteria</taxon>
        <taxon>Bacillati</taxon>
        <taxon>Bacillota</taxon>
        <taxon>Clostridia</taxon>
        <taxon>Eubacteriales</taxon>
        <taxon>Desulfocucumaceae</taxon>
        <taxon>Desulfocucumis</taxon>
    </lineage>
</organism>
<dbReference type="InterPro" id="IPR009288">
    <property type="entry name" value="AIG2-like_dom"/>
</dbReference>
<dbReference type="Pfam" id="PF06094">
    <property type="entry name" value="GGACT"/>
    <property type="match status" value="1"/>
</dbReference>
<proteinExistence type="predicted"/>
<evidence type="ECO:0000313" key="3">
    <source>
        <dbReference type="Proteomes" id="UP000239549"/>
    </source>
</evidence>
<sequence length="103" mass="11928">MPQGYPALLEGEGVVRGELVFLPHLDMIIKNIDILEDYYGPGGNNMYRREIAEVEIIETGEKAAAYVYFYCDERYARQEGIRIVNGDWRKFMEPGMQKMPLPH</sequence>